<evidence type="ECO:0000256" key="2">
    <source>
        <dbReference type="SAM" id="Phobius"/>
    </source>
</evidence>
<evidence type="ECO:0000256" key="1">
    <source>
        <dbReference type="SAM" id="MobiDB-lite"/>
    </source>
</evidence>
<name>A0A5A8CHF4_CAFRO</name>
<keyword evidence="2" id="KW-0812">Transmembrane</keyword>
<dbReference type="EMBL" id="VLTN01000024">
    <property type="protein sequence ID" value="KAA0151914.1"/>
    <property type="molecule type" value="Genomic_DNA"/>
</dbReference>
<comment type="caution">
    <text evidence="3">The sequence shown here is derived from an EMBL/GenBank/DDBJ whole genome shotgun (WGS) entry which is preliminary data.</text>
</comment>
<feature type="region of interest" description="Disordered" evidence="1">
    <location>
        <begin position="352"/>
        <end position="387"/>
    </location>
</feature>
<protein>
    <submittedName>
        <fullName evidence="3">Uncharacterized protein</fullName>
    </submittedName>
</protein>
<keyword evidence="2" id="KW-1133">Transmembrane helix</keyword>
<sequence length="447" mass="47498">MASAWPTSPPGEEADVQDPMARAVDTWTSDEPPMEWSETLGMSWLVFVGENGAVCLCILVLALWQAWFRRCSCAKKDPPARRSAKCFDFRSFCLSVVAAAMAVRLAWLVDPFGFFQLWSLPVQALLLHLPQSLLYLAVLLLIAMWRRVVTAAERLHRIRSAVIVGRYKWVLGSLGVVLLGASGLGVLAAAAVADSALVRGVVRGVFSCFAVGYFVWGSLYATQFLDVLAGSDSDTARCGPCAVARAWAGATRAQQEARARLRATVTLLLLAGLAYFALVTWGFVLRFLHPLQFLLVAWGTQAMEQTAAAALIYAMYAEEAGAGADASAGLEPLADECIQWLASEWAAPSGAGKAAVAGGDGDGDGDDEDAFDDDDEGYELGEDGAGDFETNALRIGGKRLPAPVSAAEAAAASEARDRIAFAPSATGARFTLLSKSATTLNPAAHQR</sequence>
<reference evidence="3 4" key="1">
    <citation type="submission" date="2019-07" db="EMBL/GenBank/DDBJ databases">
        <title>Genomes of Cafeteria roenbergensis.</title>
        <authorList>
            <person name="Fischer M.G."/>
            <person name="Hackl T."/>
            <person name="Roman M."/>
        </authorList>
    </citation>
    <scope>NUCLEOTIDE SEQUENCE [LARGE SCALE GENOMIC DNA]</scope>
    <source>
        <strain evidence="3 4">BVI</strain>
    </source>
</reference>
<feature type="region of interest" description="Disordered" evidence="1">
    <location>
        <begin position="1"/>
        <end position="20"/>
    </location>
</feature>
<feature type="compositionally biased region" description="Acidic residues" evidence="1">
    <location>
        <begin position="361"/>
        <end position="386"/>
    </location>
</feature>
<keyword evidence="4" id="KW-1185">Reference proteome</keyword>
<gene>
    <name evidence="3" type="ORF">FNF29_04320</name>
</gene>
<dbReference type="AlphaFoldDB" id="A0A5A8CHF4"/>
<feature type="transmembrane region" description="Helical" evidence="2">
    <location>
        <begin position="44"/>
        <end position="68"/>
    </location>
</feature>
<accession>A0A5A8CHF4</accession>
<dbReference type="Proteomes" id="UP000323011">
    <property type="component" value="Unassembled WGS sequence"/>
</dbReference>
<proteinExistence type="predicted"/>
<feature type="transmembrane region" description="Helical" evidence="2">
    <location>
        <begin position="129"/>
        <end position="148"/>
    </location>
</feature>
<feature type="transmembrane region" description="Helical" evidence="2">
    <location>
        <begin position="261"/>
        <end position="284"/>
    </location>
</feature>
<evidence type="ECO:0000313" key="4">
    <source>
        <dbReference type="Proteomes" id="UP000323011"/>
    </source>
</evidence>
<feature type="transmembrane region" description="Helical" evidence="2">
    <location>
        <begin position="89"/>
        <end position="109"/>
    </location>
</feature>
<feature type="transmembrane region" description="Helical" evidence="2">
    <location>
        <begin position="196"/>
        <end position="216"/>
    </location>
</feature>
<keyword evidence="2" id="KW-0472">Membrane</keyword>
<feature type="transmembrane region" description="Helical" evidence="2">
    <location>
        <begin position="169"/>
        <end position="190"/>
    </location>
</feature>
<organism evidence="3 4">
    <name type="scientific">Cafeteria roenbergensis</name>
    <name type="common">Marine flagellate</name>
    <dbReference type="NCBI Taxonomy" id="33653"/>
    <lineage>
        <taxon>Eukaryota</taxon>
        <taxon>Sar</taxon>
        <taxon>Stramenopiles</taxon>
        <taxon>Bigyra</taxon>
        <taxon>Opalozoa</taxon>
        <taxon>Bicosoecida</taxon>
        <taxon>Cafeteriaceae</taxon>
        <taxon>Cafeteria</taxon>
    </lineage>
</organism>
<evidence type="ECO:0000313" key="3">
    <source>
        <dbReference type="EMBL" id="KAA0151914.1"/>
    </source>
</evidence>